<gene>
    <name evidence="2" type="ORF">HO173_012907</name>
</gene>
<dbReference type="GeneID" id="59294540"/>
<dbReference type="AlphaFoldDB" id="A0A8H6CK29"/>
<dbReference type="Proteomes" id="UP000578531">
    <property type="component" value="Unassembled WGS sequence"/>
</dbReference>
<feature type="region of interest" description="Disordered" evidence="1">
    <location>
        <begin position="1"/>
        <end position="45"/>
    </location>
</feature>
<organism evidence="2 3">
    <name type="scientific">Letharia columbiana</name>
    <dbReference type="NCBI Taxonomy" id="112416"/>
    <lineage>
        <taxon>Eukaryota</taxon>
        <taxon>Fungi</taxon>
        <taxon>Dikarya</taxon>
        <taxon>Ascomycota</taxon>
        <taxon>Pezizomycotina</taxon>
        <taxon>Lecanoromycetes</taxon>
        <taxon>OSLEUM clade</taxon>
        <taxon>Lecanoromycetidae</taxon>
        <taxon>Lecanorales</taxon>
        <taxon>Lecanorineae</taxon>
        <taxon>Parmeliaceae</taxon>
        <taxon>Letharia</taxon>
    </lineage>
</organism>
<dbReference type="OrthoDB" id="4161824at2759"/>
<dbReference type="RefSeq" id="XP_037158364.1">
    <property type="nucleotide sequence ID" value="XM_037314737.1"/>
</dbReference>
<protein>
    <submittedName>
        <fullName evidence="2">Uncharacterized protein</fullName>
    </submittedName>
</protein>
<reference evidence="2 3" key="1">
    <citation type="journal article" date="2020" name="Genomics">
        <title>Complete, high-quality genomes from long-read metagenomic sequencing of two wolf lichen thalli reveals enigmatic genome architecture.</title>
        <authorList>
            <person name="McKenzie S.K."/>
            <person name="Walston R.F."/>
            <person name="Allen J.L."/>
        </authorList>
    </citation>
    <scope>NUCLEOTIDE SEQUENCE [LARGE SCALE GENOMIC DNA]</scope>
    <source>
        <strain evidence="2">WasteWater2</strain>
    </source>
</reference>
<dbReference type="EMBL" id="JACCJC010000113">
    <property type="protein sequence ID" value="KAF6224666.1"/>
    <property type="molecule type" value="Genomic_DNA"/>
</dbReference>
<feature type="compositionally biased region" description="Basic residues" evidence="1">
    <location>
        <begin position="31"/>
        <end position="41"/>
    </location>
</feature>
<evidence type="ECO:0000313" key="2">
    <source>
        <dbReference type="EMBL" id="KAF6224666.1"/>
    </source>
</evidence>
<feature type="compositionally biased region" description="Acidic residues" evidence="1">
    <location>
        <begin position="15"/>
        <end position="27"/>
    </location>
</feature>
<accession>A0A8H6CK29</accession>
<evidence type="ECO:0000313" key="3">
    <source>
        <dbReference type="Proteomes" id="UP000578531"/>
    </source>
</evidence>
<proteinExistence type="predicted"/>
<evidence type="ECO:0000256" key="1">
    <source>
        <dbReference type="SAM" id="MobiDB-lite"/>
    </source>
</evidence>
<sequence>MMVYDHGNQTLVDGSGDEENEANDPDEPIPKRRRVTPKRARPRDQLEVLTNLESLGVPEPYRRPVEKHGTDPAQFLDDRGSLIHQVAEPDYDEANLHLAVLRYTLNVQSRQTKDRARWLLHMLLYFDLAKLKHPEGTGRIGPRMKKEIEELVKERVHDTEGNPLPLDQLGTWSTQGKKLNVFCTEFGIGSLCILEEYLSDNFLNNRFTHTGEYHVEAFKNLRQRALREMAEMSKINELGELIRAYLIEPFRRAHLKRLFDKGTPNPATNKSPAGTPERRPRS</sequence>
<feature type="region of interest" description="Disordered" evidence="1">
    <location>
        <begin position="258"/>
        <end position="282"/>
    </location>
</feature>
<comment type="caution">
    <text evidence="2">The sequence shown here is derived from an EMBL/GenBank/DDBJ whole genome shotgun (WGS) entry which is preliminary data.</text>
</comment>
<keyword evidence="3" id="KW-1185">Reference proteome</keyword>
<name>A0A8H6CK29_9LECA</name>